<evidence type="ECO:0000313" key="2">
    <source>
        <dbReference type="Proteomes" id="UP000094385"/>
    </source>
</evidence>
<sequence length="327" mass="36278">MTILPPNPITVTSSTLLGDVHSTNTYVVRDNGFNGQIGDQTLLTYGDTLYKDSSYSDTFYGIVSNSVAQPTSNPLQVFDLLLNSQGWPEQFCPVNAAWGEDNTDYAIGISNVMETSPGNGILFFLKNYRPNGVNNIIGAGVATVTLDGDVPSCTRLAEYWWDASTEPWYGDICCVKFGTYIYAYGHGPSQVYIYCCRVLTSNATDLSAYEYWNGSSWQTERLYDVTATESVFWEIQSGQVIWSKYYGCLMFVYLDRFLDNQVNAVTARYPQGPWSSPVILYKCPAGTPAGSIYGALPQDNYDPTGKTLVCVYTQIPNDIRAIEVTFT</sequence>
<evidence type="ECO:0000313" key="1">
    <source>
        <dbReference type="EMBL" id="ODQ69395.1"/>
    </source>
</evidence>
<dbReference type="AlphaFoldDB" id="A0A1E3PVF8"/>
<dbReference type="OrthoDB" id="2583188at2759"/>
<protein>
    <submittedName>
        <fullName evidence="1">Uncharacterized protein</fullName>
    </submittedName>
</protein>
<organism evidence="1 2">
    <name type="scientific">Lipomyces starkeyi NRRL Y-11557</name>
    <dbReference type="NCBI Taxonomy" id="675824"/>
    <lineage>
        <taxon>Eukaryota</taxon>
        <taxon>Fungi</taxon>
        <taxon>Dikarya</taxon>
        <taxon>Ascomycota</taxon>
        <taxon>Saccharomycotina</taxon>
        <taxon>Lipomycetes</taxon>
        <taxon>Lipomycetales</taxon>
        <taxon>Lipomycetaceae</taxon>
        <taxon>Lipomyces</taxon>
    </lineage>
</organism>
<gene>
    <name evidence="1" type="ORF">LIPSTDRAFT_198474</name>
</gene>
<proteinExistence type="predicted"/>
<dbReference type="EMBL" id="KV454304">
    <property type="protein sequence ID" value="ODQ69395.1"/>
    <property type="molecule type" value="Genomic_DNA"/>
</dbReference>
<dbReference type="Proteomes" id="UP000094385">
    <property type="component" value="Unassembled WGS sequence"/>
</dbReference>
<keyword evidence="2" id="KW-1185">Reference proteome</keyword>
<reference evidence="1 2" key="1">
    <citation type="journal article" date="2016" name="Proc. Natl. Acad. Sci. U.S.A.">
        <title>Comparative genomics of biotechnologically important yeasts.</title>
        <authorList>
            <person name="Riley R."/>
            <person name="Haridas S."/>
            <person name="Wolfe K.H."/>
            <person name="Lopes M.R."/>
            <person name="Hittinger C.T."/>
            <person name="Goeker M."/>
            <person name="Salamov A.A."/>
            <person name="Wisecaver J.H."/>
            <person name="Long T.M."/>
            <person name="Calvey C.H."/>
            <person name="Aerts A.L."/>
            <person name="Barry K.W."/>
            <person name="Choi C."/>
            <person name="Clum A."/>
            <person name="Coughlan A.Y."/>
            <person name="Deshpande S."/>
            <person name="Douglass A.P."/>
            <person name="Hanson S.J."/>
            <person name="Klenk H.-P."/>
            <person name="LaButti K.M."/>
            <person name="Lapidus A."/>
            <person name="Lindquist E.A."/>
            <person name="Lipzen A.M."/>
            <person name="Meier-Kolthoff J.P."/>
            <person name="Ohm R.A."/>
            <person name="Otillar R.P."/>
            <person name="Pangilinan J.L."/>
            <person name="Peng Y."/>
            <person name="Rokas A."/>
            <person name="Rosa C.A."/>
            <person name="Scheuner C."/>
            <person name="Sibirny A.A."/>
            <person name="Slot J.C."/>
            <person name="Stielow J.B."/>
            <person name="Sun H."/>
            <person name="Kurtzman C.P."/>
            <person name="Blackwell M."/>
            <person name="Grigoriev I.V."/>
            <person name="Jeffries T.W."/>
        </authorList>
    </citation>
    <scope>NUCLEOTIDE SEQUENCE [LARGE SCALE GENOMIC DNA]</scope>
    <source>
        <strain evidence="1 2">NRRL Y-11557</strain>
    </source>
</reference>
<accession>A0A1E3PVF8</accession>
<name>A0A1E3PVF8_LIPST</name>